<dbReference type="SUPFAM" id="SSF53092">
    <property type="entry name" value="Creatinase/prolidase N-terminal domain"/>
    <property type="match status" value="1"/>
</dbReference>
<dbReference type="HOGENOM" id="CLU_017266_10_0_9"/>
<organism evidence="3 4">
    <name type="scientific">Syntrophobotulus glycolicus (strain DSM 8271 / FlGlyR)</name>
    <dbReference type="NCBI Taxonomy" id="645991"/>
    <lineage>
        <taxon>Bacteria</taxon>
        <taxon>Bacillati</taxon>
        <taxon>Bacillota</taxon>
        <taxon>Clostridia</taxon>
        <taxon>Eubacteriales</taxon>
        <taxon>Desulfitobacteriaceae</taxon>
        <taxon>Syntrophobotulus</taxon>
    </lineage>
</organism>
<dbReference type="InterPro" id="IPR000587">
    <property type="entry name" value="Creatinase_N"/>
</dbReference>
<evidence type="ECO:0000313" key="3">
    <source>
        <dbReference type="EMBL" id="ADY56300.1"/>
    </source>
</evidence>
<dbReference type="EMBL" id="CP002547">
    <property type="protein sequence ID" value="ADY56300.1"/>
    <property type="molecule type" value="Genomic_DNA"/>
</dbReference>
<dbReference type="Gene3D" id="3.90.230.10">
    <property type="entry name" value="Creatinase/methionine aminopeptidase superfamily"/>
    <property type="match status" value="1"/>
</dbReference>
<dbReference type="PANTHER" id="PTHR46112:SF2">
    <property type="entry name" value="XAA-PRO AMINOPEPTIDASE P-RELATED"/>
    <property type="match status" value="1"/>
</dbReference>
<protein>
    <submittedName>
        <fullName evidence="3">Peptidase M24</fullName>
    </submittedName>
</protein>
<dbReference type="Proteomes" id="UP000007488">
    <property type="component" value="Chromosome"/>
</dbReference>
<evidence type="ECO:0000313" key="4">
    <source>
        <dbReference type="Proteomes" id="UP000007488"/>
    </source>
</evidence>
<dbReference type="InterPro" id="IPR036005">
    <property type="entry name" value="Creatinase/aminopeptidase-like"/>
</dbReference>
<reference evidence="3 4" key="1">
    <citation type="journal article" date="2011" name="Stand. Genomic Sci.">
        <title>Complete genome sequence of Syntrophobotulus glycolicus type strain (FlGlyR).</title>
        <authorList>
            <person name="Han C."/>
            <person name="Mwirichia R."/>
            <person name="Chertkov O."/>
            <person name="Held B."/>
            <person name="Lapidus A."/>
            <person name="Nolan M."/>
            <person name="Lucas S."/>
            <person name="Hammon N."/>
            <person name="Deshpande S."/>
            <person name="Cheng J.F."/>
            <person name="Tapia R."/>
            <person name="Goodwin L."/>
            <person name="Pitluck S."/>
            <person name="Huntemann M."/>
            <person name="Liolios K."/>
            <person name="Ivanova N."/>
            <person name="Pagani I."/>
            <person name="Mavromatis K."/>
            <person name="Ovchinikova G."/>
            <person name="Pati A."/>
            <person name="Chen A."/>
            <person name="Palaniappan K."/>
            <person name="Land M."/>
            <person name="Hauser L."/>
            <person name="Brambilla E.M."/>
            <person name="Rohde M."/>
            <person name="Spring S."/>
            <person name="Sikorski J."/>
            <person name="Goker M."/>
            <person name="Woyke T."/>
            <person name="Bristow J."/>
            <person name="Eisen J.A."/>
            <person name="Markowitz V."/>
            <person name="Hugenholtz P."/>
            <person name="Kyrpides N.C."/>
            <person name="Klenk H.P."/>
            <person name="Detter J.C."/>
        </authorList>
    </citation>
    <scope>NUCLEOTIDE SEQUENCE [LARGE SCALE GENOMIC DNA]</scope>
    <source>
        <strain evidence="4">DSM 8271 / FlGlyR</strain>
    </source>
</reference>
<feature type="domain" description="Creatinase N-terminal" evidence="2">
    <location>
        <begin position="14"/>
        <end position="137"/>
    </location>
</feature>
<dbReference type="Gene3D" id="3.40.350.10">
    <property type="entry name" value="Creatinase/prolidase N-terminal domain"/>
    <property type="match status" value="1"/>
</dbReference>
<dbReference type="InterPro" id="IPR050659">
    <property type="entry name" value="Peptidase_M24B"/>
</dbReference>
<dbReference type="Pfam" id="PF00557">
    <property type="entry name" value="Peptidase_M24"/>
    <property type="match status" value="1"/>
</dbReference>
<dbReference type="Pfam" id="PF01321">
    <property type="entry name" value="Creatinase_N"/>
    <property type="match status" value="1"/>
</dbReference>
<dbReference type="OrthoDB" id="9806388at2"/>
<dbReference type="PANTHER" id="PTHR46112">
    <property type="entry name" value="AMINOPEPTIDASE"/>
    <property type="match status" value="1"/>
</dbReference>
<gene>
    <name evidence="3" type="ordered locus">Sgly_2006</name>
</gene>
<reference evidence="4" key="2">
    <citation type="submission" date="2011-02" db="EMBL/GenBank/DDBJ databases">
        <title>The complete genome of Syntrophobotulus glycolicus DSM 8271.</title>
        <authorList>
            <person name="Lucas S."/>
            <person name="Copeland A."/>
            <person name="Lapidus A."/>
            <person name="Bruce D."/>
            <person name="Goodwin L."/>
            <person name="Pitluck S."/>
            <person name="Kyrpides N."/>
            <person name="Mavromatis K."/>
            <person name="Pagani I."/>
            <person name="Ivanova N."/>
            <person name="Mikhailova N."/>
            <person name="Chertkov O."/>
            <person name="Held B."/>
            <person name="Detter J.C."/>
            <person name="Tapia R."/>
            <person name="Han C."/>
            <person name="Land M."/>
            <person name="Hauser L."/>
            <person name="Markowitz V."/>
            <person name="Cheng J.-F."/>
            <person name="Hugenholtz P."/>
            <person name="Woyke T."/>
            <person name="Wu D."/>
            <person name="Spring S."/>
            <person name="Schroeder M."/>
            <person name="Brambilla E."/>
            <person name="Klenk H.-P."/>
            <person name="Eisen J.A."/>
        </authorList>
    </citation>
    <scope>NUCLEOTIDE SEQUENCE [LARGE SCALE GENOMIC DNA]</scope>
    <source>
        <strain evidence="4">DSM 8271 / FlGlyR</strain>
    </source>
</reference>
<dbReference type="STRING" id="645991.Sgly_2006"/>
<name>F0T1F9_SYNGF</name>
<dbReference type="RefSeq" id="WP_013625167.1">
    <property type="nucleotide sequence ID" value="NC_015172.1"/>
</dbReference>
<dbReference type="InterPro" id="IPR029149">
    <property type="entry name" value="Creatin/AminoP/Spt16_N"/>
</dbReference>
<proteinExistence type="predicted"/>
<keyword evidence="4" id="KW-1185">Reference proteome</keyword>
<dbReference type="InterPro" id="IPR000994">
    <property type="entry name" value="Pept_M24"/>
</dbReference>
<evidence type="ECO:0000259" key="2">
    <source>
        <dbReference type="Pfam" id="PF01321"/>
    </source>
</evidence>
<accession>F0T1F9</accession>
<dbReference type="AlphaFoldDB" id="F0T1F9"/>
<evidence type="ECO:0000259" key="1">
    <source>
        <dbReference type="Pfam" id="PF00557"/>
    </source>
</evidence>
<sequence length="397" mass="44284">MFKTPIPKQELDDRLTKFYSLMNEVYPDWDTAVILSKVNQYYFTGTMQDGMLLVTKERKAFYFVRRSFERAKAESLFSDIYPMESYRDAVAVTGGDCGNTFVETEVVTWGIMDRLQKYFKMGTISSLDRVILAVRSVKSPLELEKLEHAGKQHDDLLQHIVPALLREGMNEAEFVAEILVKMVELGHQGICRFSMFQTEMVVGQIGFGESSIYPTSFDGPGGAYGLCPAVPLGGSRERKLRKGDLIFVDIGFGYDGYHTDKTQIYLFGGKPTDEMIKLQRACIEVQARLALLLKPGAVPSEIYQTVTNELSDDFKQNFMGFGQRQVKFLGHGVGLHVDEFPVIANGFKDPLAENMVIALEPKKGLADLGMVGVEDTYIVTPQGGRCITGGGKDIIVI</sequence>
<dbReference type="CDD" id="cd01066">
    <property type="entry name" value="APP_MetAP"/>
    <property type="match status" value="1"/>
</dbReference>
<dbReference type="eggNOG" id="COG0006">
    <property type="taxonomic scope" value="Bacteria"/>
</dbReference>
<feature type="domain" description="Peptidase M24" evidence="1">
    <location>
        <begin position="144"/>
        <end position="380"/>
    </location>
</feature>
<dbReference type="SUPFAM" id="SSF55920">
    <property type="entry name" value="Creatinase/aminopeptidase"/>
    <property type="match status" value="1"/>
</dbReference>
<dbReference type="KEGG" id="sgy:Sgly_2006"/>